<sequence>MKIIWVHTYETGTATNRKTVDSVHHVYNEALEQQTLLGGTVEEFNQMPTIAWFREQYLQQPKPEPELVQTFGRGLRGNSAKCIMVDFNDGENE</sequence>
<reference evidence="1 2" key="1">
    <citation type="submission" date="2017-12" db="EMBL/GenBank/DDBJ databases">
        <title>Genomic analysis of a novel phage Ec_L1 lytic to Enterobacter cloacae.</title>
        <authorList>
            <person name="Li Z."/>
            <person name="Ren H."/>
            <person name="Xu Y."/>
        </authorList>
    </citation>
    <scope>NUCLEOTIDE SEQUENCE [LARGE SCALE GENOMIC DNA]</scope>
</reference>
<accession>A0A2P0W9X7</accession>
<evidence type="ECO:0000313" key="1">
    <source>
        <dbReference type="EMBL" id="AUV57166.1"/>
    </source>
</evidence>
<name>A0A2P0W9X7_9CAUD</name>
<dbReference type="OrthoDB" id="10014at10239"/>
<dbReference type="EMBL" id="MG732930">
    <property type="protein sequence ID" value="AUV57166.1"/>
    <property type="molecule type" value="Genomic_DNA"/>
</dbReference>
<organism evidence="1 2">
    <name type="scientific">Enterobacter phage Ec_L1</name>
    <dbReference type="NCBI Taxonomy" id="2070180"/>
    <lineage>
        <taxon>Viruses</taxon>
        <taxon>Duplodnaviria</taxon>
        <taxon>Heunggongvirae</taxon>
        <taxon>Uroviricota</taxon>
        <taxon>Caudoviricetes</taxon>
        <taxon>Drexlerviridae</taxon>
        <taxon>Eclunavirus</taxon>
        <taxon>Eclunavirus EcL1</taxon>
    </lineage>
</organism>
<gene>
    <name evidence="1" type="ORF">Ec52</name>
</gene>
<protein>
    <submittedName>
        <fullName evidence="1">Uncharacterized protein</fullName>
    </submittedName>
</protein>
<keyword evidence="2" id="KW-1185">Reference proteome</keyword>
<dbReference type="Proteomes" id="UP000241856">
    <property type="component" value="Segment"/>
</dbReference>
<evidence type="ECO:0000313" key="2">
    <source>
        <dbReference type="Proteomes" id="UP000241856"/>
    </source>
</evidence>
<proteinExistence type="predicted"/>